<feature type="coiled-coil region" evidence="1">
    <location>
        <begin position="1062"/>
        <end position="1152"/>
    </location>
</feature>
<proteinExistence type="predicted"/>
<evidence type="ECO:0000256" key="1">
    <source>
        <dbReference type="SAM" id="Coils"/>
    </source>
</evidence>
<keyword evidence="3" id="KW-0472">Membrane</keyword>
<feature type="coiled-coil region" evidence="1">
    <location>
        <begin position="283"/>
        <end position="335"/>
    </location>
</feature>
<dbReference type="Proteomes" id="UP000596004">
    <property type="component" value="Chromosome"/>
</dbReference>
<protein>
    <submittedName>
        <fullName evidence="4">Uncharacterized protein</fullName>
    </submittedName>
</protein>
<keyword evidence="1" id="KW-0175">Coiled coil</keyword>
<dbReference type="AlphaFoldDB" id="A0A7T9DKA7"/>
<feature type="compositionally biased region" description="Polar residues" evidence="2">
    <location>
        <begin position="1259"/>
        <end position="1278"/>
    </location>
</feature>
<organism evidence="4">
    <name type="scientific">Candidatus Iainarchaeum sp</name>
    <dbReference type="NCBI Taxonomy" id="3101447"/>
    <lineage>
        <taxon>Archaea</taxon>
        <taxon>Candidatus Iainarchaeota</taxon>
        <taxon>Candidatus Iainarchaeia</taxon>
        <taxon>Candidatus Iainarchaeales</taxon>
        <taxon>Candidatus Iainarchaeaceae</taxon>
        <taxon>Candidatus Iainarchaeum</taxon>
    </lineage>
</organism>
<reference evidence="4" key="1">
    <citation type="submission" date="2020-11" db="EMBL/GenBank/DDBJ databases">
        <title>Connecting structure to function with the recovery of over 1000 high-quality activated sludge metagenome-assembled genomes encoding full-length rRNA genes using long-read sequencing.</title>
        <authorList>
            <person name="Singleton C.M."/>
            <person name="Petriglieri F."/>
            <person name="Kristensen J.M."/>
            <person name="Kirkegaard R.H."/>
            <person name="Michaelsen T.Y."/>
            <person name="Andersen M.H."/>
            <person name="Karst S.M."/>
            <person name="Dueholm M.S."/>
            <person name="Nielsen P.H."/>
            <person name="Albertsen M."/>
        </authorList>
    </citation>
    <scope>NUCLEOTIDE SEQUENCE</scope>
    <source>
        <strain evidence="4">Fred_18-Q3-R57-64_BAT3C.431</strain>
    </source>
</reference>
<keyword evidence="3" id="KW-0812">Transmembrane</keyword>
<feature type="region of interest" description="Disordered" evidence="2">
    <location>
        <begin position="1222"/>
        <end position="1278"/>
    </location>
</feature>
<dbReference type="EMBL" id="CP064981">
    <property type="protein sequence ID" value="QQR92805.1"/>
    <property type="molecule type" value="Genomic_DNA"/>
</dbReference>
<evidence type="ECO:0000313" key="4">
    <source>
        <dbReference type="EMBL" id="QQR92805.1"/>
    </source>
</evidence>
<accession>A0A7T9DKA7</accession>
<feature type="coiled-coil region" evidence="1">
    <location>
        <begin position="585"/>
        <end position="616"/>
    </location>
</feature>
<dbReference type="PROSITE" id="PS51257">
    <property type="entry name" value="PROKAR_LIPOPROTEIN"/>
    <property type="match status" value="1"/>
</dbReference>
<name>A0A7T9DKA7_9ARCH</name>
<feature type="compositionally biased region" description="Polar residues" evidence="2">
    <location>
        <begin position="1237"/>
        <end position="1250"/>
    </location>
</feature>
<feature type="transmembrane region" description="Helical" evidence="3">
    <location>
        <begin position="1197"/>
        <end position="1215"/>
    </location>
</feature>
<gene>
    <name evidence="4" type="ORF">IPJ89_01005</name>
</gene>
<keyword evidence="3" id="KW-1133">Transmembrane helix</keyword>
<sequence>MQKALFFIILLIVVAGCLDAKLTAGETAACLRASSAELTHMQPCTTAPACQTLFRKTQASGIGTKTNSSILVERAESQTINGWLRLTDATQKLQKVRAACTNGTIGELWNQSQLAGTALGEALLYSERSQIYSWQALQQTMQAAERAELNSVRDSAAFQSYAKAVEFIQEVKNQTPHSALAQKVQTNTRYFGTLAQRISGKESNAYAIDTARGFDLLKTPTKILEPGNSGKLIIAFFPTWNSFLNSMRTRKNAVKGLQVLEELVASEMIYHAEAALAPTNGIHAGIMQHIRAIEEGIEELEKEETAHASEATPKILAAENQIVEIETILENESQNYHLLEAWNPAFHSTITANDFTALRAELQTLIEWKERIEQESAQNLALGKRIMEWRAWEKNLVAWQQEIAAYQAAQAPIQSACDELAKSISSNESPSLRLAAKELVEAKTEKKWGYCAALLHQLEENKTTITAPALIIAQKHAFAACVERTRLYAESMRIGNALSEEEWLASNHGDPALAHSACKSALQNVETAYLQSTTVREWNTTQKEAHETLMLIDQLQLRGANGTRFEESGKKLRQRIDTLTHPQPFSALQENQREMEEALREARERIHEALQELVARQRWEIIAPASVEGNAPAEMVLEWKMRNPAGKPIRFPLELEVNIPYTAEIIESNVAWTEKQEVVALSLSEWNEPITIQARGSGIPVRLTEDITIGELIGNQARVRMTLNASAQADTTLPLEREKYGIGATAPMSIWVEDSTALLEQGRSILIPLRTPTTKILVDTLFQDVIRTTTALAGAREEEGIQTTTYTVTWKNSVAKPFRLSASTGIRIDPLETLSVQVLGELGETIPWNTTGEGSLGIQSQEIGANGMRTFTILIAQPQGIESWNVLKENLLQGIQQYTSSPFADIAAKAIALRHRVEQWGGDNNPQKWAEGLQKWQAELDALAVEENLHWQKKANLTARKSTIATGNTAEWERQRSAFDTFMEENNLLGAENAMTWLEQNDTNAAAIPVNATPTDGEIKNTTLGKAAEVNQTILSARDGAAAYGKELGITCNKLLETNFICPLSENQLKDLKEELEDLQKELRDAEKQLAKKDIKREAILPIAANLPLIEERTKAIATRIDDARSALQEQAEQMQKALEQYDIAEAEWKDNLQKVSDAMQANEYGKAIYVGRNLLAYAESKKQNITGLATLPEKTLPLLGVIFAVGGAGIFHWWKKKNPKPITMKSIPRTSERITSRPSPETGSDGSTSPDRRMESPPVQQARTRPELQSLQTPKRN</sequence>
<evidence type="ECO:0000256" key="2">
    <source>
        <dbReference type="SAM" id="MobiDB-lite"/>
    </source>
</evidence>
<evidence type="ECO:0000256" key="3">
    <source>
        <dbReference type="SAM" id="Phobius"/>
    </source>
</evidence>